<gene>
    <name evidence="25" type="ORF">PanWU01x14_306280</name>
</gene>
<comment type="caution">
    <text evidence="25">The sequence shown here is derived from an EMBL/GenBank/DDBJ whole genome shotgun (WGS) entry which is preliminary data.</text>
</comment>
<comment type="catalytic activity">
    <reaction evidence="18">
        <text>L-threonyl-[protein] + ATP = O-phospho-L-threonyl-[protein] + ADP + H(+)</text>
        <dbReference type="Rhea" id="RHEA:46608"/>
        <dbReference type="Rhea" id="RHEA-COMP:11060"/>
        <dbReference type="Rhea" id="RHEA-COMP:11605"/>
        <dbReference type="ChEBI" id="CHEBI:15378"/>
        <dbReference type="ChEBI" id="CHEBI:30013"/>
        <dbReference type="ChEBI" id="CHEBI:30616"/>
        <dbReference type="ChEBI" id="CHEBI:61977"/>
        <dbReference type="ChEBI" id="CHEBI:456216"/>
        <dbReference type="EC" id="2.7.11.1"/>
    </reaction>
</comment>
<dbReference type="FunFam" id="1.10.510.10:FF:000248">
    <property type="entry name" value="S-receptor-like kinase 5"/>
    <property type="match status" value="1"/>
</dbReference>
<evidence type="ECO:0000256" key="21">
    <source>
        <dbReference type="RuleBase" id="RU000304"/>
    </source>
</evidence>
<name>A0A2P5ART5_PARAD</name>
<dbReference type="EMBL" id="JXTB01000471">
    <property type="protein sequence ID" value="PON39237.1"/>
    <property type="molecule type" value="Genomic_DNA"/>
</dbReference>
<dbReference type="PANTHER" id="PTHR47976:SF66">
    <property type="entry name" value="G-TYPE LECTIN S-RECEPTOR-LIKE SERINE_THREONINE-PROTEIN KINASE SD2-5"/>
    <property type="match status" value="1"/>
</dbReference>
<keyword evidence="7 23" id="KW-0812">Transmembrane</keyword>
<keyword evidence="9" id="KW-0430">Lectin</keyword>
<evidence type="ECO:0000256" key="2">
    <source>
        <dbReference type="ARBA" id="ARBA00012513"/>
    </source>
</evidence>
<dbReference type="InterPro" id="IPR008271">
    <property type="entry name" value="Ser/Thr_kinase_AS"/>
</dbReference>
<evidence type="ECO:0000256" key="5">
    <source>
        <dbReference type="ARBA" id="ARBA00022553"/>
    </source>
</evidence>
<dbReference type="OrthoDB" id="1193984at2759"/>
<protein>
    <recommendedName>
        <fullName evidence="2">non-specific serine/threonine protein kinase</fullName>
        <ecNumber evidence="2">2.7.11.1</ecNumber>
    </recommendedName>
</protein>
<dbReference type="GO" id="GO:0030246">
    <property type="term" value="F:carbohydrate binding"/>
    <property type="evidence" value="ECO:0007669"/>
    <property type="project" value="UniProtKB-KW"/>
</dbReference>
<evidence type="ECO:0000256" key="13">
    <source>
        <dbReference type="ARBA" id="ARBA00022989"/>
    </source>
</evidence>
<evidence type="ECO:0000256" key="1">
    <source>
        <dbReference type="ARBA" id="ARBA00004479"/>
    </source>
</evidence>
<keyword evidence="12 20" id="KW-0067">ATP-binding</keyword>
<dbReference type="PROSITE" id="PS00108">
    <property type="entry name" value="PROTEIN_KINASE_ST"/>
    <property type="match status" value="1"/>
</dbReference>
<feature type="coiled-coil region" evidence="22">
    <location>
        <begin position="354"/>
        <end position="385"/>
    </location>
</feature>
<evidence type="ECO:0000256" key="7">
    <source>
        <dbReference type="ARBA" id="ARBA00022692"/>
    </source>
</evidence>
<comment type="catalytic activity">
    <reaction evidence="19">
        <text>L-seryl-[protein] + ATP = O-phospho-L-seryl-[protein] + ADP + H(+)</text>
        <dbReference type="Rhea" id="RHEA:17989"/>
        <dbReference type="Rhea" id="RHEA-COMP:9863"/>
        <dbReference type="Rhea" id="RHEA-COMP:11604"/>
        <dbReference type="ChEBI" id="CHEBI:15378"/>
        <dbReference type="ChEBI" id="CHEBI:29999"/>
        <dbReference type="ChEBI" id="CHEBI:30616"/>
        <dbReference type="ChEBI" id="CHEBI:83421"/>
        <dbReference type="ChEBI" id="CHEBI:456216"/>
        <dbReference type="EC" id="2.7.11.1"/>
    </reaction>
</comment>
<feature type="domain" description="Protein kinase" evidence="24">
    <location>
        <begin position="145"/>
        <end position="400"/>
    </location>
</feature>
<dbReference type="SUPFAM" id="SSF56112">
    <property type="entry name" value="Protein kinase-like (PK-like)"/>
    <property type="match status" value="1"/>
</dbReference>
<reference evidence="26" key="1">
    <citation type="submission" date="2016-06" db="EMBL/GenBank/DDBJ databases">
        <title>Parallel loss of symbiosis genes in relatives of nitrogen-fixing non-legume Parasponia.</title>
        <authorList>
            <person name="Van Velzen R."/>
            <person name="Holmer R."/>
            <person name="Bu F."/>
            <person name="Rutten L."/>
            <person name="Van Zeijl A."/>
            <person name="Liu W."/>
            <person name="Santuari L."/>
            <person name="Cao Q."/>
            <person name="Sharma T."/>
            <person name="Shen D."/>
            <person name="Roswanjaya Y."/>
            <person name="Wardhani T."/>
            <person name="Kalhor M.S."/>
            <person name="Jansen J."/>
            <person name="Van den Hoogen J."/>
            <person name="Gungor B."/>
            <person name="Hartog M."/>
            <person name="Hontelez J."/>
            <person name="Verver J."/>
            <person name="Yang W.-C."/>
            <person name="Schijlen E."/>
            <person name="Repin R."/>
            <person name="Schilthuizen M."/>
            <person name="Schranz E."/>
            <person name="Heidstra R."/>
            <person name="Miyata K."/>
            <person name="Fedorova E."/>
            <person name="Kohlen W."/>
            <person name="Bisseling T."/>
            <person name="Smit S."/>
            <person name="Geurts R."/>
        </authorList>
    </citation>
    <scope>NUCLEOTIDE SEQUENCE [LARGE SCALE GENOMIC DNA]</scope>
    <source>
        <strain evidence="26">cv. WU1-14</strain>
    </source>
</reference>
<keyword evidence="8" id="KW-0732">Signal</keyword>
<keyword evidence="14 23" id="KW-0472">Membrane</keyword>
<dbReference type="PROSITE" id="PS50011">
    <property type="entry name" value="PROTEIN_KINASE_DOM"/>
    <property type="match status" value="1"/>
</dbReference>
<evidence type="ECO:0000256" key="4">
    <source>
        <dbReference type="ARBA" id="ARBA00022536"/>
    </source>
</evidence>
<dbReference type="InterPro" id="IPR011009">
    <property type="entry name" value="Kinase-like_dom_sf"/>
</dbReference>
<evidence type="ECO:0000256" key="22">
    <source>
        <dbReference type="SAM" id="Coils"/>
    </source>
</evidence>
<evidence type="ECO:0000313" key="26">
    <source>
        <dbReference type="Proteomes" id="UP000237105"/>
    </source>
</evidence>
<evidence type="ECO:0000256" key="9">
    <source>
        <dbReference type="ARBA" id="ARBA00022734"/>
    </source>
</evidence>
<dbReference type="InterPro" id="IPR000719">
    <property type="entry name" value="Prot_kinase_dom"/>
</dbReference>
<evidence type="ECO:0000256" key="3">
    <source>
        <dbReference type="ARBA" id="ARBA00022527"/>
    </source>
</evidence>
<evidence type="ECO:0000256" key="10">
    <source>
        <dbReference type="ARBA" id="ARBA00022741"/>
    </source>
</evidence>
<evidence type="ECO:0000256" key="12">
    <source>
        <dbReference type="ARBA" id="ARBA00022840"/>
    </source>
</evidence>
<proteinExistence type="inferred from homology"/>
<keyword evidence="17" id="KW-0325">Glycoprotein</keyword>
<keyword evidence="5" id="KW-0597">Phosphoprotein</keyword>
<keyword evidence="11 25" id="KW-0418">Kinase</keyword>
<dbReference type="GO" id="GO:0005524">
    <property type="term" value="F:ATP binding"/>
    <property type="evidence" value="ECO:0007669"/>
    <property type="project" value="UniProtKB-UniRule"/>
</dbReference>
<dbReference type="PROSITE" id="PS00107">
    <property type="entry name" value="PROTEIN_KINASE_ATP"/>
    <property type="match status" value="1"/>
</dbReference>
<evidence type="ECO:0000256" key="23">
    <source>
        <dbReference type="SAM" id="Phobius"/>
    </source>
</evidence>
<dbReference type="Gene3D" id="1.10.510.10">
    <property type="entry name" value="Transferase(Phosphotransferase) domain 1"/>
    <property type="match status" value="1"/>
</dbReference>
<evidence type="ECO:0000256" key="19">
    <source>
        <dbReference type="ARBA" id="ARBA00048679"/>
    </source>
</evidence>
<dbReference type="InterPro" id="IPR017441">
    <property type="entry name" value="Protein_kinase_ATP_BS"/>
</dbReference>
<evidence type="ECO:0000256" key="15">
    <source>
        <dbReference type="ARBA" id="ARBA00023157"/>
    </source>
</evidence>
<dbReference type="Pfam" id="PF00069">
    <property type="entry name" value="Pkinase"/>
    <property type="match status" value="1"/>
</dbReference>
<dbReference type="GO" id="GO:0016020">
    <property type="term" value="C:membrane"/>
    <property type="evidence" value="ECO:0007669"/>
    <property type="project" value="UniProtKB-SubCell"/>
</dbReference>
<comment type="subcellular location">
    <subcellularLocation>
        <location evidence="1">Membrane</location>
        <topology evidence="1">Single-pass type I membrane protein</topology>
    </subcellularLocation>
</comment>
<keyword evidence="6" id="KW-0808">Transferase</keyword>
<evidence type="ECO:0000256" key="16">
    <source>
        <dbReference type="ARBA" id="ARBA00023170"/>
    </source>
</evidence>
<dbReference type="Gene3D" id="3.30.200.20">
    <property type="entry name" value="Phosphorylase Kinase, domain 1"/>
    <property type="match status" value="1"/>
</dbReference>
<dbReference type="AlphaFoldDB" id="A0A2P5ART5"/>
<evidence type="ECO:0000313" key="25">
    <source>
        <dbReference type="EMBL" id="PON39237.1"/>
    </source>
</evidence>
<dbReference type="SMART" id="SM00220">
    <property type="entry name" value="S_TKc"/>
    <property type="match status" value="1"/>
</dbReference>
<sequence>MYSDFNGTNAATKSIATLSGCQKACMQNCSCSTALFSYDNGVSNGNCYISSHIFPRGGTPINYNNSLAFIKAPPPTLLLRHRKKLAPKKISASAAGGLIILVLIVLIYTVVSRKHGLDNNGEDNLKQVPGMPLRFSFEELEIATESFKETLGCGGFGSVFKGVLANGTMVAVKRLDKMSQDMREFLAEVETIGRIHHFNLKNLAGFLVYEYMSNGSLDNWIFRTDQSHCLDWQTRKKVILNIAKGLAYYVHEDCRQKIIHLDIKPHNILLDGSFNPKVSDFGLSKLIERDESQVLIPMRGTPGYLAPELQRAILTVKADVYSFGIVVLEIVSKRRNVDSSRSESSFHLLEMLQKKAEEDQLIDIVEDLDEEMENNREEVERMIRTGAWCLQNNHKKRPLMSTVVKVLEGVMEVEPNISFKFSHAMASASIANDHITVAPQASILSGPR</sequence>
<evidence type="ECO:0000256" key="18">
    <source>
        <dbReference type="ARBA" id="ARBA00047899"/>
    </source>
</evidence>
<dbReference type="EC" id="2.7.11.1" evidence="2"/>
<keyword evidence="15" id="KW-1015">Disulfide bond</keyword>
<evidence type="ECO:0000256" key="17">
    <source>
        <dbReference type="ARBA" id="ARBA00023180"/>
    </source>
</evidence>
<keyword evidence="3 21" id="KW-0723">Serine/threonine-protein kinase</keyword>
<accession>A0A2P5ART5</accession>
<keyword evidence="16" id="KW-0675">Receptor</keyword>
<dbReference type="FunFam" id="3.30.200.20:FF:000178">
    <property type="entry name" value="serine/threonine-protein kinase PBS1-like"/>
    <property type="match status" value="1"/>
</dbReference>
<dbReference type="InterPro" id="IPR051343">
    <property type="entry name" value="G-type_lectin_kinases/EP1-like"/>
</dbReference>
<evidence type="ECO:0000256" key="14">
    <source>
        <dbReference type="ARBA" id="ARBA00023136"/>
    </source>
</evidence>
<organism evidence="25 26">
    <name type="scientific">Parasponia andersonii</name>
    <name type="common">Sponia andersonii</name>
    <dbReference type="NCBI Taxonomy" id="3476"/>
    <lineage>
        <taxon>Eukaryota</taxon>
        <taxon>Viridiplantae</taxon>
        <taxon>Streptophyta</taxon>
        <taxon>Embryophyta</taxon>
        <taxon>Tracheophyta</taxon>
        <taxon>Spermatophyta</taxon>
        <taxon>Magnoliopsida</taxon>
        <taxon>eudicotyledons</taxon>
        <taxon>Gunneridae</taxon>
        <taxon>Pentapetalae</taxon>
        <taxon>rosids</taxon>
        <taxon>fabids</taxon>
        <taxon>Rosales</taxon>
        <taxon>Cannabaceae</taxon>
        <taxon>Parasponia</taxon>
    </lineage>
</organism>
<evidence type="ECO:0000256" key="11">
    <source>
        <dbReference type="ARBA" id="ARBA00022777"/>
    </source>
</evidence>
<feature type="binding site" evidence="20">
    <location>
        <position position="173"/>
    </location>
    <ligand>
        <name>ATP</name>
        <dbReference type="ChEBI" id="CHEBI:30616"/>
    </ligand>
</feature>
<keyword evidence="22" id="KW-0175">Coiled coil</keyword>
<evidence type="ECO:0000259" key="24">
    <source>
        <dbReference type="PROSITE" id="PS50011"/>
    </source>
</evidence>
<evidence type="ECO:0000256" key="6">
    <source>
        <dbReference type="ARBA" id="ARBA00022679"/>
    </source>
</evidence>
<keyword evidence="4" id="KW-0245">EGF-like domain</keyword>
<comment type="similarity">
    <text evidence="21">Belongs to the protein kinase superfamily.</text>
</comment>
<keyword evidence="10 20" id="KW-0547">Nucleotide-binding</keyword>
<evidence type="ECO:0000256" key="20">
    <source>
        <dbReference type="PROSITE-ProRule" id="PRU10141"/>
    </source>
</evidence>
<dbReference type="Proteomes" id="UP000237105">
    <property type="component" value="Unassembled WGS sequence"/>
</dbReference>
<feature type="transmembrane region" description="Helical" evidence="23">
    <location>
        <begin position="90"/>
        <end position="111"/>
    </location>
</feature>
<dbReference type="PANTHER" id="PTHR47976">
    <property type="entry name" value="G-TYPE LECTIN S-RECEPTOR-LIKE SERINE/THREONINE-PROTEIN KINASE SD2-5"/>
    <property type="match status" value="1"/>
</dbReference>
<dbReference type="GO" id="GO:0004674">
    <property type="term" value="F:protein serine/threonine kinase activity"/>
    <property type="evidence" value="ECO:0007669"/>
    <property type="project" value="UniProtKB-KW"/>
</dbReference>
<keyword evidence="13 23" id="KW-1133">Transmembrane helix</keyword>
<dbReference type="STRING" id="3476.A0A2P5ART5"/>
<keyword evidence="26" id="KW-1185">Reference proteome</keyword>
<evidence type="ECO:0000256" key="8">
    <source>
        <dbReference type="ARBA" id="ARBA00022729"/>
    </source>
</evidence>